<organism evidence="2 3">
    <name type="scientific">Xylophilus rhododendri</name>
    <dbReference type="NCBI Taxonomy" id="2697032"/>
    <lineage>
        <taxon>Bacteria</taxon>
        <taxon>Pseudomonadati</taxon>
        <taxon>Pseudomonadota</taxon>
        <taxon>Betaproteobacteria</taxon>
        <taxon>Burkholderiales</taxon>
        <taxon>Xylophilus</taxon>
    </lineage>
</organism>
<feature type="transmembrane region" description="Helical" evidence="1">
    <location>
        <begin position="12"/>
        <end position="33"/>
    </location>
</feature>
<keyword evidence="1" id="KW-1133">Transmembrane helix</keyword>
<accession>A0A857J9S2</accession>
<keyword evidence="1" id="KW-0472">Membrane</keyword>
<evidence type="ECO:0000313" key="3">
    <source>
        <dbReference type="Proteomes" id="UP000464787"/>
    </source>
</evidence>
<reference evidence="2 3" key="1">
    <citation type="submission" date="2020-01" db="EMBL/GenBank/DDBJ databases">
        <title>Genome sequencing of strain KACC 21265.</title>
        <authorList>
            <person name="Heo J."/>
            <person name="Kim S.-J."/>
            <person name="Kim J.-S."/>
            <person name="Hong S.-B."/>
            <person name="Kwon S.-W."/>
        </authorList>
    </citation>
    <scope>NUCLEOTIDE SEQUENCE [LARGE SCALE GENOMIC DNA]</scope>
    <source>
        <strain evidence="2 3">KACC 21265</strain>
    </source>
</reference>
<dbReference type="KEGG" id="xyk:GT347_16860"/>
<keyword evidence="1" id="KW-0812">Transmembrane</keyword>
<protein>
    <submittedName>
        <fullName evidence="2">Uncharacterized protein</fullName>
    </submittedName>
</protein>
<gene>
    <name evidence="2" type="ORF">GT347_16860</name>
</gene>
<name>A0A857J9S2_9BURK</name>
<keyword evidence="3" id="KW-1185">Reference proteome</keyword>
<dbReference type="AlphaFoldDB" id="A0A857J9S2"/>
<sequence>MAEPSRRIPYRSWPGALAVLLAILVYVGGLMAWDRHTPGSWPLASGETIEVGPVRFIPAEDWRMDVARSRAGRSLTLFKGGHRFVVTTGEWAGGPEGPVRRQRRLMERGQGLSIDGDPSRFFNSWGLGGDTFAYYGAQLAGRFWQVVDPRRRLLVQVDCYGPAEGLNEALADARAMVDSMDLDAL</sequence>
<dbReference type="Proteomes" id="UP000464787">
    <property type="component" value="Chromosome"/>
</dbReference>
<evidence type="ECO:0000313" key="2">
    <source>
        <dbReference type="EMBL" id="QHI99498.1"/>
    </source>
</evidence>
<evidence type="ECO:0000256" key="1">
    <source>
        <dbReference type="SAM" id="Phobius"/>
    </source>
</evidence>
<dbReference type="EMBL" id="CP047650">
    <property type="protein sequence ID" value="QHI99498.1"/>
    <property type="molecule type" value="Genomic_DNA"/>
</dbReference>
<dbReference type="RefSeq" id="WP_160553310.1">
    <property type="nucleotide sequence ID" value="NZ_CP047650.1"/>
</dbReference>
<proteinExistence type="predicted"/>